<feature type="region of interest" description="Disordered" evidence="1">
    <location>
        <begin position="1"/>
        <end position="24"/>
    </location>
</feature>
<accession>A0A0F8XSH0</accession>
<evidence type="ECO:0000256" key="1">
    <source>
        <dbReference type="SAM" id="MobiDB-lite"/>
    </source>
</evidence>
<feature type="non-terminal residue" evidence="2">
    <location>
        <position position="1"/>
    </location>
</feature>
<reference evidence="2" key="1">
    <citation type="journal article" date="2015" name="Nature">
        <title>Complex archaea that bridge the gap between prokaryotes and eukaryotes.</title>
        <authorList>
            <person name="Spang A."/>
            <person name="Saw J.H."/>
            <person name="Jorgensen S.L."/>
            <person name="Zaremba-Niedzwiedzka K."/>
            <person name="Martijn J."/>
            <person name="Lind A.E."/>
            <person name="van Eijk R."/>
            <person name="Schleper C."/>
            <person name="Guy L."/>
            <person name="Ettema T.J."/>
        </authorList>
    </citation>
    <scope>NUCLEOTIDE SEQUENCE</scope>
</reference>
<organism evidence="2">
    <name type="scientific">marine sediment metagenome</name>
    <dbReference type="NCBI Taxonomy" id="412755"/>
    <lineage>
        <taxon>unclassified sequences</taxon>
        <taxon>metagenomes</taxon>
        <taxon>ecological metagenomes</taxon>
    </lineage>
</organism>
<dbReference type="AlphaFoldDB" id="A0A0F8XSH0"/>
<proteinExistence type="predicted"/>
<sequence length="288" mass="31474">TRTKPGGSDRAAMRNGAAPATTSRGVRAAYRGGRALDVDDVTDVCVLGADHPDATSVMWALRVLGATVSTEPCEAQIRVLFGSLDDDRYDGASTIFVPTSEDLDNLDPQRLDRPGLWVVPTIVRAQRLTALATRELRVLVLPWSHPAPVRDTPLVIEDGPVVARGPRGATGFCFLLPRLTPLSSASWSRANFTGLRAPNPGICLSASNDSSGSFESTFFSRRPRGYGFFDANAWANAERRDIASRSSKSWESSPCGKTRTSLYCSEVECQWTKSKRSRRRRIGRSCWP</sequence>
<gene>
    <name evidence="2" type="ORF">LCGC14_2987030</name>
</gene>
<comment type="caution">
    <text evidence="2">The sequence shown here is derived from an EMBL/GenBank/DDBJ whole genome shotgun (WGS) entry which is preliminary data.</text>
</comment>
<evidence type="ECO:0000313" key="2">
    <source>
        <dbReference type="EMBL" id="KKK64160.1"/>
    </source>
</evidence>
<name>A0A0F8XSH0_9ZZZZ</name>
<dbReference type="EMBL" id="LAZR01061152">
    <property type="protein sequence ID" value="KKK64160.1"/>
    <property type="molecule type" value="Genomic_DNA"/>
</dbReference>
<protein>
    <submittedName>
        <fullName evidence="2">Uncharacterized protein</fullName>
    </submittedName>
</protein>